<protein>
    <recommendedName>
        <fullName evidence="2">RING-type domain-containing protein</fullName>
    </recommendedName>
</protein>
<reference evidence="3" key="1">
    <citation type="journal article" date="2020" name="Stud. Mycol.">
        <title>101 Dothideomycetes genomes: a test case for predicting lifestyles and emergence of pathogens.</title>
        <authorList>
            <person name="Haridas S."/>
            <person name="Albert R."/>
            <person name="Binder M."/>
            <person name="Bloem J."/>
            <person name="Labutti K."/>
            <person name="Salamov A."/>
            <person name="Andreopoulos B."/>
            <person name="Baker S."/>
            <person name="Barry K."/>
            <person name="Bills G."/>
            <person name="Bluhm B."/>
            <person name="Cannon C."/>
            <person name="Castanera R."/>
            <person name="Culley D."/>
            <person name="Daum C."/>
            <person name="Ezra D."/>
            <person name="Gonzalez J."/>
            <person name="Henrissat B."/>
            <person name="Kuo A."/>
            <person name="Liang C."/>
            <person name="Lipzen A."/>
            <person name="Lutzoni F."/>
            <person name="Magnuson J."/>
            <person name="Mondo S."/>
            <person name="Nolan M."/>
            <person name="Ohm R."/>
            <person name="Pangilinan J."/>
            <person name="Park H.-J."/>
            <person name="Ramirez L."/>
            <person name="Alfaro M."/>
            <person name="Sun H."/>
            <person name="Tritt A."/>
            <person name="Yoshinaga Y."/>
            <person name="Zwiers L.-H."/>
            <person name="Turgeon B."/>
            <person name="Goodwin S."/>
            <person name="Spatafora J."/>
            <person name="Crous P."/>
            <person name="Grigoriev I."/>
        </authorList>
    </citation>
    <scope>NUCLEOTIDE SEQUENCE</scope>
    <source>
        <strain evidence="3">CBS 119925</strain>
    </source>
</reference>
<dbReference type="UniPathway" id="UPA00143"/>
<dbReference type="GO" id="GO:0016567">
    <property type="term" value="P:protein ubiquitination"/>
    <property type="evidence" value="ECO:0007669"/>
    <property type="project" value="UniProtKB-UniPathway"/>
</dbReference>
<keyword evidence="1" id="KW-0479">Metal-binding</keyword>
<dbReference type="Proteomes" id="UP000799440">
    <property type="component" value="Unassembled WGS sequence"/>
</dbReference>
<dbReference type="EMBL" id="MU006568">
    <property type="protein sequence ID" value="KAF2748642.1"/>
    <property type="molecule type" value="Genomic_DNA"/>
</dbReference>
<accession>A0A6A6VDF6</accession>
<dbReference type="InterPro" id="IPR013083">
    <property type="entry name" value="Znf_RING/FYVE/PHD"/>
</dbReference>
<sequence>MANNDPPFESRTTFFEYLDNSKVDVTPGAKCDICHLTLTTSAPQVLQQAATSAEDHEVAVQLPCTHIFGRNCIETWKRQTPTPTCPMCRTVLYLTPEEPLIFFTGVSSREIRTFREQFDAMFAGREEQIGEREMDMLWSEALMRYVSTVRLARPTSIEEEQSVARHVARVTMDGWAEPPIHEGCVRGVEKD</sequence>
<keyword evidence="1" id="KW-0863">Zinc-finger</keyword>
<organism evidence="3 4">
    <name type="scientific">Sporormia fimetaria CBS 119925</name>
    <dbReference type="NCBI Taxonomy" id="1340428"/>
    <lineage>
        <taxon>Eukaryota</taxon>
        <taxon>Fungi</taxon>
        <taxon>Dikarya</taxon>
        <taxon>Ascomycota</taxon>
        <taxon>Pezizomycotina</taxon>
        <taxon>Dothideomycetes</taxon>
        <taxon>Pleosporomycetidae</taxon>
        <taxon>Pleosporales</taxon>
        <taxon>Sporormiaceae</taxon>
        <taxon>Sporormia</taxon>
    </lineage>
</organism>
<evidence type="ECO:0000313" key="3">
    <source>
        <dbReference type="EMBL" id="KAF2748642.1"/>
    </source>
</evidence>
<evidence type="ECO:0000313" key="4">
    <source>
        <dbReference type="Proteomes" id="UP000799440"/>
    </source>
</evidence>
<gene>
    <name evidence="3" type="ORF">M011DRAFT_476039</name>
</gene>
<dbReference type="SUPFAM" id="SSF57850">
    <property type="entry name" value="RING/U-box"/>
    <property type="match status" value="1"/>
</dbReference>
<dbReference type="AlphaFoldDB" id="A0A6A6VDF6"/>
<keyword evidence="1" id="KW-0862">Zinc</keyword>
<evidence type="ECO:0000256" key="1">
    <source>
        <dbReference type="PROSITE-ProRule" id="PRU00175"/>
    </source>
</evidence>
<dbReference type="Gene3D" id="3.30.40.10">
    <property type="entry name" value="Zinc/RING finger domain, C3HC4 (zinc finger)"/>
    <property type="match status" value="1"/>
</dbReference>
<dbReference type="OrthoDB" id="3687364at2759"/>
<proteinExistence type="predicted"/>
<dbReference type="Pfam" id="PF13639">
    <property type="entry name" value="zf-RING_2"/>
    <property type="match status" value="1"/>
</dbReference>
<evidence type="ECO:0000259" key="2">
    <source>
        <dbReference type="PROSITE" id="PS50089"/>
    </source>
</evidence>
<dbReference type="PROSITE" id="PS50089">
    <property type="entry name" value="ZF_RING_2"/>
    <property type="match status" value="1"/>
</dbReference>
<dbReference type="InterPro" id="IPR001841">
    <property type="entry name" value="Znf_RING"/>
</dbReference>
<name>A0A6A6VDF6_9PLEO</name>
<feature type="domain" description="RING-type" evidence="2">
    <location>
        <begin position="31"/>
        <end position="89"/>
    </location>
</feature>
<keyword evidence="4" id="KW-1185">Reference proteome</keyword>
<dbReference type="GO" id="GO:0008270">
    <property type="term" value="F:zinc ion binding"/>
    <property type="evidence" value="ECO:0007669"/>
    <property type="project" value="UniProtKB-KW"/>
</dbReference>